<dbReference type="EC" id="4.1.99.22" evidence="1 12"/>
<dbReference type="Proteomes" id="UP000221369">
    <property type="component" value="Unassembled WGS sequence"/>
</dbReference>
<dbReference type="CDD" id="cd01335">
    <property type="entry name" value="Radical_SAM"/>
    <property type="match status" value="1"/>
</dbReference>
<dbReference type="InterPro" id="IPR007197">
    <property type="entry name" value="rSAM"/>
</dbReference>
<dbReference type="InterPro" id="IPR058240">
    <property type="entry name" value="rSAM_sf"/>
</dbReference>
<feature type="binding site" evidence="12">
    <location>
        <position position="76"/>
    </location>
    <ligand>
        <name>[4Fe-4S] cluster</name>
        <dbReference type="ChEBI" id="CHEBI:49883"/>
        <label>1</label>
        <note>4Fe-4S-S-AdoMet</note>
    </ligand>
</feature>
<dbReference type="GO" id="GO:0061798">
    <property type="term" value="F:GTP 3',8'-cyclase activity"/>
    <property type="evidence" value="ECO:0007669"/>
    <property type="project" value="UniProtKB-UniRule"/>
</dbReference>
<dbReference type="InterPro" id="IPR000385">
    <property type="entry name" value="MoaA_NifB_PqqE_Fe-S-bd_CS"/>
</dbReference>
<protein>
    <recommendedName>
        <fullName evidence="1 12">GTP 3',8-cyclase</fullName>
        <ecNumber evidence="1 12">4.1.99.22</ecNumber>
    </recommendedName>
    <alternativeName>
        <fullName evidence="12">Molybdenum cofactor biosynthesis protein A</fullName>
    </alternativeName>
</protein>
<dbReference type="SFLD" id="SFLDG01386">
    <property type="entry name" value="main_SPASM_domain-containing"/>
    <property type="match status" value="1"/>
</dbReference>
<feature type="binding site" evidence="12">
    <location>
        <position position="120"/>
    </location>
    <ligand>
        <name>S-adenosyl-L-methionine</name>
        <dbReference type="ChEBI" id="CHEBI:59789"/>
    </ligand>
</feature>
<dbReference type="AlphaFoldDB" id="A0A2A9DT62"/>
<accession>A0A2A9DT62</accession>
<dbReference type="CDD" id="cd21117">
    <property type="entry name" value="Twitch_MoaA"/>
    <property type="match status" value="1"/>
</dbReference>
<dbReference type="PANTHER" id="PTHR22960:SF0">
    <property type="entry name" value="MOLYBDENUM COFACTOR BIOSYNTHESIS PROTEIN 1"/>
    <property type="match status" value="1"/>
</dbReference>
<comment type="catalytic activity">
    <reaction evidence="11 12">
        <text>GTP + AH2 + S-adenosyl-L-methionine = (8S)-3',8-cyclo-7,8-dihydroguanosine 5'-triphosphate + 5'-deoxyadenosine + L-methionine + A + H(+)</text>
        <dbReference type="Rhea" id="RHEA:49576"/>
        <dbReference type="ChEBI" id="CHEBI:13193"/>
        <dbReference type="ChEBI" id="CHEBI:15378"/>
        <dbReference type="ChEBI" id="CHEBI:17319"/>
        <dbReference type="ChEBI" id="CHEBI:17499"/>
        <dbReference type="ChEBI" id="CHEBI:37565"/>
        <dbReference type="ChEBI" id="CHEBI:57844"/>
        <dbReference type="ChEBI" id="CHEBI:59789"/>
        <dbReference type="ChEBI" id="CHEBI:131766"/>
        <dbReference type="EC" id="4.1.99.22"/>
    </reaction>
</comment>
<evidence type="ECO:0000256" key="6">
    <source>
        <dbReference type="ARBA" id="ARBA00023004"/>
    </source>
</evidence>
<dbReference type="PROSITE" id="PS01305">
    <property type="entry name" value="MOAA_NIFB_PQQE"/>
    <property type="match status" value="1"/>
</dbReference>
<keyword evidence="6 12" id="KW-0408">Iron</keyword>
<feature type="domain" description="Radical SAM core" evidence="13">
    <location>
        <begin position="53"/>
        <end position="277"/>
    </location>
</feature>
<evidence type="ECO:0000256" key="7">
    <source>
        <dbReference type="ARBA" id="ARBA00023014"/>
    </source>
</evidence>
<comment type="similarity">
    <text evidence="12">Belongs to the radical SAM superfamily. MoaA family.</text>
</comment>
<dbReference type="SUPFAM" id="SSF102114">
    <property type="entry name" value="Radical SAM enzymes"/>
    <property type="match status" value="1"/>
</dbReference>
<keyword evidence="9 12" id="KW-0501">Molybdenum cofactor biosynthesis</keyword>
<dbReference type="GO" id="GO:0005525">
    <property type="term" value="F:GTP binding"/>
    <property type="evidence" value="ECO:0007669"/>
    <property type="project" value="UniProtKB-UniRule"/>
</dbReference>
<dbReference type="GO" id="GO:1904047">
    <property type="term" value="F:S-adenosyl-L-methionine binding"/>
    <property type="evidence" value="ECO:0007669"/>
    <property type="project" value="UniProtKB-UniRule"/>
</dbReference>
<evidence type="ECO:0000256" key="1">
    <source>
        <dbReference type="ARBA" id="ARBA00012167"/>
    </source>
</evidence>
<dbReference type="PROSITE" id="PS51918">
    <property type="entry name" value="RADICAL_SAM"/>
    <property type="match status" value="1"/>
</dbReference>
<proteinExistence type="inferred from homology"/>
<dbReference type="Pfam" id="PF04055">
    <property type="entry name" value="Radical_SAM"/>
    <property type="match status" value="1"/>
</dbReference>
<gene>
    <name evidence="12" type="primary">moaA</name>
    <name evidence="14" type="ORF">ATJ78_0058</name>
</gene>
<feature type="binding site" evidence="12">
    <location>
        <position position="151"/>
    </location>
    <ligand>
        <name>GTP</name>
        <dbReference type="ChEBI" id="CHEBI:37565"/>
    </ligand>
</feature>
<comment type="cofactor">
    <cofactor evidence="12">
        <name>[4Fe-4S] cluster</name>
        <dbReference type="ChEBI" id="CHEBI:49883"/>
    </cofactor>
    <text evidence="12">Binds 2 [4Fe-4S] clusters. Binds 1 [4Fe-4S] cluster coordinated with 3 cysteines and an exchangeable S-adenosyl-L-methionine and 1 [4Fe-4S] cluster coordinated with 3 cysteines and the GTP-derived substrate.</text>
</comment>
<evidence type="ECO:0000313" key="14">
    <source>
        <dbReference type="EMBL" id="PFG29162.1"/>
    </source>
</evidence>
<dbReference type="GO" id="GO:0006777">
    <property type="term" value="P:Mo-molybdopterin cofactor biosynthetic process"/>
    <property type="evidence" value="ECO:0007669"/>
    <property type="project" value="UniProtKB-UniRule"/>
</dbReference>
<evidence type="ECO:0000256" key="5">
    <source>
        <dbReference type="ARBA" id="ARBA00022741"/>
    </source>
</evidence>
<dbReference type="UniPathway" id="UPA00344"/>
<dbReference type="InterPro" id="IPR050105">
    <property type="entry name" value="MoCo_biosynth_MoaA/MoaC"/>
</dbReference>
<organism evidence="14 15">
    <name type="scientific">Paramicrobacterium agarici</name>
    <dbReference type="NCBI Taxonomy" id="630514"/>
    <lineage>
        <taxon>Bacteria</taxon>
        <taxon>Bacillati</taxon>
        <taxon>Actinomycetota</taxon>
        <taxon>Actinomycetes</taxon>
        <taxon>Micrococcales</taxon>
        <taxon>Microbacteriaceae</taxon>
        <taxon>Paramicrobacterium</taxon>
    </lineage>
</organism>
<evidence type="ECO:0000313" key="15">
    <source>
        <dbReference type="Proteomes" id="UP000221369"/>
    </source>
</evidence>
<feature type="binding site" evidence="12">
    <location>
        <position position="311"/>
    </location>
    <ligand>
        <name>[4Fe-4S] cluster</name>
        <dbReference type="ChEBI" id="CHEBI:49883"/>
        <label>2</label>
        <note>4Fe-4S-substrate</note>
    </ligand>
</feature>
<dbReference type="GO" id="GO:0051539">
    <property type="term" value="F:4 iron, 4 sulfur cluster binding"/>
    <property type="evidence" value="ECO:0007669"/>
    <property type="project" value="UniProtKB-UniRule"/>
</dbReference>
<feature type="binding site" evidence="12">
    <location>
        <position position="314"/>
    </location>
    <ligand>
        <name>[4Fe-4S] cluster</name>
        <dbReference type="ChEBI" id="CHEBI:49883"/>
        <label>2</label>
        <note>4Fe-4S-substrate</note>
    </ligand>
</feature>
<dbReference type="SFLD" id="SFLDG01383">
    <property type="entry name" value="cyclic_pyranopterin_phosphate"/>
    <property type="match status" value="1"/>
</dbReference>
<comment type="subunit">
    <text evidence="12">Monomer and homodimer.</text>
</comment>
<dbReference type="GO" id="GO:0046872">
    <property type="term" value="F:metal ion binding"/>
    <property type="evidence" value="ECO:0007669"/>
    <property type="project" value="UniProtKB-KW"/>
</dbReference>
<keyword evidence="3 12" id="KW-0949">S-adenosyl-L-methionine</keyword>
<keyword evidence="5 12" id="KW-0547">Nucleotide-binding</keyword>
<feature type="binding site" evidence="12">
    <location>
        <begin position="316"/>
        <end position="318"/>
    </location>
    <ligand>
        <name>GTP</name>
        <dbReference type="ChEBI" id="CHEBI:37565"/>
    </ligand>
</feature>
<feature type="binding site" evidence="12">
    <location>
        <position position="62"/>
    </location>
    <ligand>
        <name>GTP</name>
        <dbReference type="ChEBI" id="CHEBI:37565"/>
    </ligand>
</feature>
<keyword evidence="8 12" id="KW-0342">GTP-binding</keyword>
<sequence>MIRGVTVGATPEVTVTKRTVPDEARSGARSTPVSLPMPALRAPASGPQFEVDRRGRHLRDLRISVTDRCNFRCVYCMPKEIFGRDYAFLERDELLTFEEIARLARAAARGGVQKIRLTGGEPLLRRGIETLIAMLAEIRTPQGAPLDIALTTNGSALAVKAEALKAAGLDRVTVSIDSLDEQTFQSMNDVAFPLARVLDGLEAAHQAGLGPIKVNMVVKKGLNDHDIVPMARYFKNTPYVLRFIEYMDVGSTNGWRLDDVVTADEIITRISAEMPLEPLDPSASGETASRWGYRDGIGEIGVIASVTKAFCSTCTRARISTEGQLFTCLFADAGYDLRALLRAHCTDDELDGALRGIWSNRADNYSEQRSNLTPGTRRKIEMSYIGG</sequence>
<dbReference type="InterPro" id="IPR040064">
    <property type="entry name" value="MoaA-like"/>
</dbReference>
<evidence type="ECO:0000256" key="2">
    <source>
        <dbReference type="ARBA" id="ARBA00022485"/>
    </source>
</evidence>
<feature type="binding site" evidence="12">
    <location>
        <position position="73"/>
    </location>
    <ligand>
        <name>[4Fe-4S] cluster</name>
        <dbReference type="ChEBI" id="CHEBI:49883"/>
        <label>1</label>
        <note>4Fe-4S-S-AdoMet</note>
    </ligand>
</feature>
<dbReference type="SFLD" id="SFLDS00029">
    <property type="entry name" value="Radical_SAM"/>
    <property type="match status" value="1"/>
</dbReference>
<keyword evidence="2 12" id="KW-0004">4Fe-4S</keyword>
<dbReference type="InterPro" id="IPR013785">
    <property type="entry name" value="Aldolase_TIM"/>
</dbReference>
<evidence type="ECO:0000256" key="11">
    <source>
        <dbReference type="ARBA" id="ARBA00048697"/>
    </source>
</evidence>
<dbReference type="SMART" id="SM00729">
    <property type="entry name" value="Elp3"/>
    <property type="match status" value="1"/>
</dbReference>
<feature type="binding site" evidence="12">
    <location>
        <position position="175"/>
    </location>
    <ligand>
        <name>S-adenosyl-L-methionine</name>
        <dbReference type="ChEBI" id="CHEBI:59789"/>
    </ligand>
</feature>
<feature type="binding site" evidence="12">
    <location>
        <position position="75"/>
    </location>
    <ligand>
        <name>S-adenosyl-L-methionine</name>
        <dbReference type="ChEBI" id="CHEBI:59789"/>
    </ligand>
</feature>
<evidence type="ECO:0000256" key="8">
    <source>
        <dbReference type="ARBA" id="ARBA00023134"/>
    </source>
</evidence>
<dbReference type="InterPro" id="IPR006638">
    <property type="entry name" value="Elp3/MiaA/NifB-like_rSAM"/>
</dbReference>
<feature type="binding site" evidence="12">
    <location>
        <position position="69"/>
    </location>
    <ligand>
        <name>[4Fe-4S] cluster</name>
        <dbReference type="ChEBI" id="CHEBI:49883"/>
        <label>1</label>
        <note>4Fe-4S-S-AdoMet</note>
    </ligand>
</feature>
<comment type="function">
    <text evidence="12">Catalyzes the cyclization of GTP to (8S)-3',8-cyclo-7,8-dihydroguanosine 5'-triphosphate.</text>
</comment>
<dbReference type="EMBL" id="PDJE01000001">
    <property type="protein sequence ID" value="PFG29162.1"/>
    <property type="molecule type" value="Genomic_DNA"/>
</dbReference>
<keyword evidence="4 12" id="KW-0479">Metal-binding</keyword>
<evidence type="ECO:0000256" key="4">
    <source>
        <dbReference type="ARBA" id="ARBA00022723"/>
    </source>
</evidence>
<feature type="binding site" evidence="12">
    <location>
        <position position="213"/>
    </location>
    <ligand>
        <name>GTP</name>
        <dbReference type="ChEBI" id="CHEBI:37565"/>
    </ligand>
</feature>
<dbReference type="InterPro" id="IPR010505">
    <property type="entry name" value="MoaA_twitch"/>
</dbReference>
<dbReference type="PANTHER" id="PTHR22960">
    <property type="entry name" value="MOLYBDOPTERIN COFACTOR SYNTHESIS PROTEIN A"/>
    <property type="match status" value="1"/>
</dbReference>
<feature type="binding site" evidence="12">
    <location>
        <position position="328"/>
    </location>
    <ligand>
        <name>[4Fe-4S] cluster</name>
        <dbReference type="ChEBI" id="CHEBI:49883"/>
        <label>2</label>
        <note>4Fe-4S-substrate</note>
    </ligand>
</feature>
<evidence type="ECO:0000256" key="12">
    <source>
        <dbReference type="HAMAP-Rule" id="MF_01225"/>
    </source>
</evidence>
<dbReference type="Gene3D" id="3.20.20.70">
    <property type="entry name" value="Aldolase class I"/>
    <property type="match status" value="1"/>
</dbReference>
<evidence type="ECO:0000256" key="3">
    <source>
        <dbReference type="ARBA" id="ARBA00022691"/>
    </source>
</evidence>
<comment type="caution">
    <text evidence="14">The sequence shown here is derived from an EMBL/GenBank/DDBJ whole genome shotgun (WGS) entry which is preliminary data.</text>
</comment>
<feature type="binding site" evidence="12">
    <location>
        <position position="116"/>
    </location>
    <ligand>
        <name>GTP</name>
        <dbReference type="ChEBI" id="CHEBI:37565"/>
    </ligand>
</feature>
<dbReference type="HAMAP" id="MF_01225_B">
    <property type="entry name" value="MoaA_B"/>
    <property type="match status" value="1"/>
</dbReference>
<reference evidence="14 15" key="1">
    <citation type="submission" date="2017-10" db="EMBL/GenBank/DDBJ databases">
        <title>Sequencing the genomes of 1000 actinobacteria strains.</title>
        <authorList>
            <person name="Klenk H.-P."/>
        </authorList>
    </citation>
    <scope>NUCLEOTIDE SEQUENCE [LARGE SCALE GENOMIC DNA]</scope>
    <source>
        <strain evidence="14 15">DSM 21798</strain>
    </source>
</reference>
<dbReference type="NCBIfam" id="TIGR02666">
    <property type="entry name" value="moaA"/>
    <property type="match status" value="1"/>
</dbReference>
<name>A0A2A9DT62_9MICO</name>
<evidence type="ECO:0000256" key="10">
    <source>
        <dbReference type="ARBA" id="ARBA00023239"/>
    </source>
</evidence>
<evidence type="ECO:0000256" key="9">
    <source>
        <dbReference type="ARBA" id="ARBA00023150"/>
    </source>
</evidence>
<dbReference type="InterPro" id="IPR013483">
    <property type="entry name" value="MoaA"/>
</dbReference>
<dbReference type="GO" id="GO:0061799">
    <property type="term" value="F:cyclic pyranopterin monophosphate synthase activity"/>
    <property type="evidence" value="ECO:0007669"/>
    <property type="project" value="TreeGrafter"/>
</dbReference>
<dbReference type="SFLD" id="SFLDG01067">
    <property type="entry name" value="SPASM/twitch_domain_containing"/>
    <property type="match status" value="1"/>
</dbReference>
<feature type="binding site" evidence="12">
    <location>
        <position position="247"/>
    </location>
    <ligand>
        <name>S-adenosyl-L-methionine</name>
        <dbReference type="ChEBI" id="CHEBI:59789"/>
    </ligand>
</feature>
<keyword evidence="7 12" id="KW-0411">Iron-sulfur</keyword>
<evidence type="ECO:0000259" key="13">
    <source>
        <dbReference type="PROSITE" id="PS51918"/>
    </source>
</evidence>
<keyword evidence="10 12" id="KW-0456">Lyase</keyword>
<keyword evidence="15" id="KW-1185">Reference proteome</keyword>
<dbReference type="Pfam" id="PF06463">
    <property type="entry name" value="Mob_synth_C"/>
    <property type="match status" value="1"/>
</dbReference>
<comment type="pathway">
    <text evidence="12">Cofactor biosynthesis; molybdopterin biosynthesis.</text>
</comment>